<evidence type="ECO:0000313" key="7">
    <source>
        <dbReference type="EMBL" id="PWK21528.1"/>
    </source>
</evidence>
<evidence type="ECO:0000256" key="3">
    <source>
        <dbReference type="ARBA" id="ARBA00023163"/>
    </source>
</evidence>
<dbReference type="AlphaFoldDB" id="A0A316DVQ6"/>
<keyword evidence="4" id="KW-0472">Membrane</keyword>
<feature type="transmembrane region" description="Helical" evidence="4">
    <location>
        <begin position="94"/>
        <end position="113"/>
    </location>
</feature>
<keyword evidence="4" id="KW-0812">Transmembrane</keyword>
<dbReference type="RefSeq" id="WP_146197866.1">
    <property type="nucleotide sequence ID" value="NZ_JACWLN010000009.1"/>
</dbReference>
<dbReference type="Proteomes" id="UP000651837">
    <property type="component" value="Unassembled WGS sequence"/>
</dbReference>
<keyword evidence="9" id="KW-1185">Reference proteome</keyword>
<reference evidence="7 8" key="1">
    <citation type="submission" date="2018-05" db="EMBL/GenBank/DDBJ databases">
        <title>Genomic Encyclopedia of Archaeal and Bacterial Type Strains, Phase II (KMG-II): from individual species to whole genera.</title>
        <authorList>
            <person name="Goeker M."/>
        </authorList>
    </citation>
    <scope>NUCLEOTIDE SEQUENCE [LARGE SCALE GENOMIC DNA]</scope>
    <source>
        <strain evidence="7 8">DSM 23514</strain>
    </source>
</reference>
<protein>
    <submittedName>
        <fullName evidence="6">AraC family transcriptional regulator</fullName>
    </submittedName>
    <submittedName>
        <fullName evidence="7">AraC-like DNA-binding protein</fullName>
    </submittedName>
</protein>
<keyword evidence="4" id="KW-1133">Transmembrane helix</keyword>
<name>A0A316DVQ6_9FLAO</name>
<sequence>MQNFFLVLGVFGMVLAISFFARKSVNRYSTFFLGAFYAIFSIYTFQTYVIESGLLLKFKWFYVWPLPLYNLIAVPIFFYFLTLIKDGFVWRWRYLLVFIPFIIGFVDVVNVYVKPQEVYDTIIENAYAKPGERLAVQYGLFNINQHYAMRFLWQFLALISLLPLLLDFIRNLLKEKDRKLLIWVIFLYVLFILMSILATMFAFEKLLKIDFLRSTGPILRTVNFVFYVVLFAIGIMPIYFPSILYGYPRSKKNKIVLSTTTRQEELKFGLDVDGLLSQLNAIKESGSFYEQDFDLTSCAKALEIPPHHLSYFLNQHLGLSFSAYRNNLRIEKGKTLITLGYLERNTMEALAQQCGFANRSSFSKTFKKITSMNVTEFSANSR</sequence>
<evidence type="ECO:0000313" key="6">
    <source>
        <dbReference type="EMBL" id="MBD1262211.1"/>
    </source>
</evidence>
<reference evidence="6 9" key="2">
    <citation type="submission" date="2020-07" db="EMBL/GenBank/DDBJ databases">
        <title>The draft genome sequence of Maribacter polysiphoniae KCTC 22021.</title>
        <authorList>
            <person name="Mu L."/>
        </authorList>
    </citation>
    <scope>NUCLEOTIDE SEQUENCE [LARGE SCALE GENOMIC DNA]</scope>
    <source>
        <strain evidence="6 9">KCTC 22021</strain>
    </source>
</reference>
<dbReference type="InterPro" id="IPR018060">
    <property type="entry name" value="HTH_AraC"/>
</dbReference>
<proteinExistence type="predicted"/>
<feature type="transmembrane region" description="Helical" evidence="4">
    <location>
        <begin position="224"/>
        <end position="247"/>
    </location>
</feature>
<dbReference type="EMBL" id="JACWLN010000009">
    <property type="protein sequence ID" value="MBD1262211.1"/>
    <property type="molecule type" value="Genomic_DNA"/>
</dbReference>
<evidence type="ECO:0000313" key="8">
    <source>
        <dbReference type="Proteomes" id="UP000245667"/>
    </source>
</evidence>
<dbReference type="PROSITE" id="PS01124">
    <property type="entry name" value="HTH_ARAC_FAMILY_2"/>
    <property type="match status" value="1"/>
</dbReference>
<feature type="transmembrane region" description="Helical" evidence="4">
    <location>
        <begin position="6"/>
        <end position="21"/>
    </location>
</feature>
<organism evidence="7 8">
    <name type="scientific">Maribacter polysiphoniae</name>
    <dbReference type="NCBI Taxonomy" id="429344"/>
    <lineage>
        <taxon>Bacteria</taxon>
        <taxon>Pseudomonadati</taxon>
        <taxon>Bacteroidota</taxon>
        <taxon>Flavobacteriia</taxon>
        <taxon>Flavobacteriales</taxon>
        <taxon>Flavobacteriaceae</taxon>
        <taxon>Maribacter</taxon>
    </lineage>
</organism>
<evidence type="ECO:0000259" key="5">
    <source>
        <dbReference type="PROSITE" id="PS01124"/>
    </source>
</evidence>
<dbReference type="Pfam" id="PF12833">
    <property type="entry name" value="HTH_18"/>
    <property type="match status" value="1"/>
</dbReference>
<feature type="domain" description="HTH araC/xylS-type" evidence="5">
    <location>
        <begin position="289"/>
        <end position="380"/>
    </location>
</feature>
<evidence type="ECO:0000313" key="9">
    <source>
        <dbReference type="Proteomes" id="UP000651837"/>
    </source>
</evidence>
<dbReference type="SMART" id="SM00342">
    <property type="entry name" value="HTH_ARAC"/>
    <property type="match status" value="1"/>
</dbReference>
<dbReference type="GO" id="GO:0043565">
    <property type="term" value="F:sequence-specific DNA binding"/>
    <property type="evidence" value="ECO:0007669"/>
    <property type="project" value="InterPro"/>
</dbReference>
<dbReference type="InterPro" id="IPR009057">
    <property type="entry name" value="Homeodomain-like_sf"/>
</dbReference>
<dbReference type="GO" id="GO:0003700">
    <property type="term" value="F:DNA-binding transcription factor activity"/>
    <property type="evidence" value="ECO:0007669"/>
    <property type="project" value="InterPro"/>
</dbReference>
<keyword evidence="1" id="KW-0805">Transcription regulation</keyword>
<feature type="transmembrane region" description="Helical" evidence="4">
    <location>
        <begin position="151"/>
        <end position="169"/>
    </location>
</feature>
<dbReference type="EMBL" id="QGGQ01000011">
    <property type="protein sequence ID" value="PWK21528.1"/>
    <property type="molecule type" value="Genomic_DNA"/>
</dbReference>
<dbReference type="PANTHER" id="PTHR43280:SF29">
    <property type="entry name" value="ARAC-FAMILY TRANSCRIPTIONAL REGULATOR"/>
    <property type="match status" value="1"/>
</dbReference>
<evidence type="ECO:0000256" key="2">
    <source>
        <dbReference type="ARBA" id="ARBA00023125"/>
    </source>
</evidence>
<feature type="transmembrane region" description="Helical" evidence="4">
    <location>
        <begin position="61"/>
        <end position="82"/>
    </location>
</feature>
<feature type="transmembrane region" description="Helical" evidence="4">
    <location>
        <begin position="28"/>
        <end position="49"/>
    </location>
</feature>
<evidence type="ECO:0000256" key="1">
    <source>
        <dbReference type="ARBA" id="ARBA00023015"/>
    </source>
</evidence>
<feature type="transmembrane region" description="Helical" evidence="4">
    <location>
        <begin position="181"/>
        <end position="204"/>
    </location>
</feature>
<accession>A0A316DVQ6</accession>
<dbReference type="PANTHER" id="PTHR43280">
    <property type="entry name" value="ARAC-FAMILY TRANSCRIPTIONAL REGULATOR"/>
    <property type="match status" value="1"/>
</dbReference>
<keyword evidence="3" id="KW-0804">Transcription</keyword>
<dbReference type="OrthoDB" id="6283866at2"/>
<evidence type="ECO:0000256" key="4">
    <source>
        <dbReference type="SAM" id="Phobius"/>
    </source>
</evidence>
<dbReference type="Proteomes" id="UP000245667">
    <property type="component" value="Unassembled WGS sequence"/>
</dbReference>
<dbReference type="SUPFAM" id="SSF46689">
    <property type="entry name" value="Homeodomain-like"/>
    <property type="match status" value="1"/>
</dbReference>
<dbReference type="Gene3D" id="1.10.10.60">
    <property type="entry name" value="Homeodomain-like"/>
    <property type="match status" value="2"/>
</dbReference>
<gene>
    <name evidence="6" type="ORF">HZY62_16545</name>
    <name evidence="7" type="ORF">LX92_03679</name>
</gene>
<comment type="caution">
    <text evidence="7">The sequence shown here is derived from an EMBL/GenBank/DDBJ whole genome shotgun (WGS) entry which is preliminary data.</text>
</comment>
<keyword evidence="2 7" id="KW-0238">DNA-binding</keyword>